<protein>
    <recommendedName>
        <fullName evidence="5">MtN19-like protein</fullName>
    </recommendedName>
</protein>
<reference evidence="3" key="1">
    <citation type="journal article" date="2021" name="J. Hered.">
        <title>Genome Assembly of Salicaceae Populus deltoides (Eastern Cottonwood) I-69 Based on Nanopore Sequencing and Hi-C Technologies.</title>
        <authorList>
            <person name="Bai S."/>
            <person name="Wu H."/>
            <person name="Zhang J."/>
            <person name="Pan Z."/>
            <person name="Zhao W."/>
            <person name="Li Z."/>
            <person name="Tong C."/>
        </authorList>
    </citation>
    <scope>NUCLEOTIDE SEQUENCE</scope>
    <source>
        <tissue evidence="3">Leaf</tissue>
    </source>
</reference>
<evidence type="ECO:0000256" key="2">
    <source>
        <dbReference type="SAM" id="SignalP"/>
    </source>
</evidence>
<keyword evidence="2" id="KW-0732">Signal</keyword>
<feature type="chain" id="PRO_5035740867" description="MtN19-like protein" evidence="2">
    <location>
        <begin position="27"/>
        <end position="466"/>
    </location>
</feature>
<keyword evidence="1" id="KW-0812">Transmembrane</keyword>
<comment type="caution">
    <text evidence="3">The sequence shown here is derived from an EMBL/GenBank/DDBJ whole genome shotgun (WGS) entry which is preliminary data.</text>
</comment>
<accession>A0A8T2X1H0</accession>
<dbReference type="InterPro" id="IPR011692">
    <property type="entry name" value="Stress_up-reg_Nod19"/>
</dbReference>
<keyword evidence="4" id="KW-1185">Reference proteome</keyword>
<sequence>MALCSQGGLLLFAMLILAFDVSGTLASPEIGNQIKSATFLSPEFVLGPGSVEDRYYSNIDFPRGHVGIKSFKAEVVDDIGNPIPLHETYLHHWVVAKYYQRQGMAENNDKHKFQLSDYLFAGNSGICQGNVLGQYFGLGSETRKTDTHVPNPYAIEIGNPDEVPEGYEEKWLLNVHAIDTRGAVDRLGCTECRCDLYNITVDKHGQPLRPGYIGGLRCCYDQTQCKVQQGYGGARRSLYLRYTVEWVDWDCSIIPVKIFIFDVTDTGKRLNGSTGVGPENGCQVEYNVEYCSSANAASDGCIDAKRTSLTMPISGYVIYGVAHQHTGGTGSTLYGEDGRVICTSLPTYGEGKEAGNEAGYIVGMSTCYPEPGSIQITAGEKLVLESNYSRDQNHTGVMGLFYILVADRTPNPTSLLHAPIHMHVNMKGSTYAVAIIALFGMAIAVAVTVHSRLKKRREEGYQPMLA</sequence>
<proteinExistence type="predicted"/>
<evidence type="ECO:0000256" key="1">
    <source>
        <dbReference type="SAM" id="Phobius"/>
    </source>
</evidence>
<dbReference type="AlphaFoldDB" id="A0A8T2X1H0"/>
<feature type="transmembrane region" description="Helical" evidence="1">
    <location>
        <begin position="431"/>
        <end position="449"/>
    </location>
</feature>
<dbReference type="Proteomes" id="UP000807159">
    <property type="component" value="Chromosome 15"/>
</dbReference>
<organism evidence="3 4">
    <name type="scientific">Populus deltoides</name>
    <name type="common">Eastern poplar</name>
    <name type="synonym">Eastern cottonwood</name>
    <dbReference type="NCBI Taxonomy" id="3696"/>
    <lineage>
        <taxon>Eukaryota</taxon>
        <taxon>Viridiplantae</taxon>
        <taxon>Streptophyta</taxon>
        <taxon>Embryophyta</taxon>
        <taxon>Tracheophyta</taxon>
        <taxon>Spermatophyta</taxon>
        <taxon>Magnoliopsida</taxon>
        <taxon>eudicotyledons</taxon>
        <taxon>Gunneridae</taxon>
        <taxon>Pentapetalae</taxon>
        <taxon>rosids</taxon>
        <taxon>fabids</taxon>
        <taxon>Malpighiales</taxon>
        <taxon>Salicaceae</taxon>
        <taxon>Saliceae</taxon>
        <taxon>Populus</taxon>
    </lineage>
</organism>
<gene>
    <name evidence="3" type="ORF">H0E87_025545</name>
</gene>
<evidence type="ECO:0008006" key="5">
    <source>
        <dbReference type="Google" id="ProtNLM"/>
    </source>
</evidence>
<keyword evidence="1" id="KW-0472">Membrane</keyword>
<dbReference type="PANTHER" id="PTHR33390:SF10">
    <property type="entry name" value="STRESS UP-REGULATED NOD 19 PROTEIN"/>
    <property type="match status" value="1"/>
</dbReference>
<evidence type="ECO:0000313" key="4">
    <source>
        <dbReference type="Proteomes" id="UP000807159"/>
    </source>
</evidence>
<evidence type="ECO:0000313" key="3">
    <source>
        <dbReference type="EMBL" id="KAH8486574.1"/>
    </source>
</evidence>
<name>A0A8T2X1H0_POPDE</name>
<feature type="signal peptide" evidence="2">
    <location>
        <begin position="1"/>
        <end position="26"/>
    </location>
</feature>
<dbReference type="PANTHER" id="PTHR33390">
    <property type="entry name" value="STRESS UP-REGULATED NOD 19 PROTEIN"/>
    <property type="match status" value="1"/>
</dbReference>
<dbReference type="Pfam" id="PF07712">
    <property type="entry name" value="SURNod19"/>
    <property type="match status" value="1"/>
</dbReference>
<dbReference type="EMBL" id="JACEGQ020000015">
    <property type="protein sequence ID" value="KAH8486574.1"/>
    <property type="molecule type" value="Genomic_DNA"/>
</dbReference>
<keyword evidence="1" id="KW-1133">Transmembrane helix</keyword>